<accession>A0ABQ5BT33</accession>
<evidence type="ECO:0000313" key="2">
    <source>
        <dbReference type="Proteomes" id="UP001151760"/>
    </source>
</evidence>
<keyword evidence="2" id="KW-1185">Reference proteome</keyword>
<sequence length="177" mass="19759">MNFSCIASISTSALMLAYKSLVQQMLGNSFEETPHCVRVGRRSALNRLPEAIIGGASEDNCCEGEPLAFSGAVGKKEQWFWVFFIVKVWLRPDCKSSKFESCMFGQNHLLRFGSILGAVHSHKVTLISALALGLPKVKVGHFGLSMNACVQEIDYVYISSGFSFRHREQWSFRKDEA</sequence>
<proteinExistence type="predicted"/>
<dbReference type="EMBL" id="BQNB010013463">
    <property type="protein sequence ID" value="GJT16289.1"/>
    <property type="molecule type" value="Genomic_DNA"/>
</dbReference>
<gene>
    <name evidence="1" type="ORF">Tco_0874995</name>
</gene>
<protein>
    <submittedName>
        <fullName evidence="1">Uncharacterized protein</fullName>
    </submittedName>
</protein>
<reference evidence="1" key="1">
    <citation type="journal article" date="2022" name="Int. J. Mol. Sci.">
        <title>Draft Genome of Tanacetum Coccineum: Genomic Comparison of Closely Related Tanacetum-Family Plants.</title>
        <authorList>
            <person name="Yamashiro T."/>
            <person name="Shiraishi A."/>
            <person name="Nakayama K."/>
            <person name="Satake H."/>
        </authorList>
    </citation>
    <scope>NUCLEOTIDE SEQUENCE</scope>
</reference>
<evidence type="ECO:0000313" key="1">
    <source>
        <dbReference type="EMBL" id="GJT16289.1"/>
    </source>
</evidence>
<comment type="caution">
    <text evidence="1">The sequence shown here is derived from an EMBL/GenBank/DDBJ whole genome shotgun (WGS) entry which is preliminary data.</text>
</comment>
<reference evidence="1" key="2">
    <citation type="submission" date="2022-01" db="EMBL/GenBank/DDBJ databases">
        <authorList>
            <person name="Yamashiro T."/>
            <person name="Shiraishi A."/>
            <person name="Satake H."/>
            <person name="Nakayama K."/>
        </authorList>
    </citation>
    <scope>NUCLEOTIDE SEQUENCE</scope>
</reference>
<dbReference type="Proteomes" id="UP001151760">
    <property type="component" value="Unassembled WGS sequence"/>
</dbReference>
<organism evidence="1 2">
    <name type="scientific">Tanacetum coccineum</name>
    <dbReference type="NCBI Taxonomy" id="301880"/>
    <lineage>
        <taxon>Eukaryota</taxon>
        <taxon>Viridiplantae</taxon>
        <taxon>Streptophyta</taxon>
        <taxon>Embryophyta</taxon>
        <taxon>Tracheophyta</taxon>
        <taxon>Spermatophyta</taxon>
        <taxon>Magnoliopsida</taxon>
        <taxon>eudicotyledons</taxon>
        <taxon>Gunneridae</taxon>
        <taxon>Pentapetalae</taxon>
        <taxon>asterids</taxon>
        <taxon>campanulids</taxon>
        <taxon>Asterales</taxon>
        <taxon>Asteraceae</taxon>
        <taxon>Asteroideae</taxon>
        <taxon>Anthemideae</taxon>
        <taxon>Anthemidinae</taxon>
        <taxon>Tanacetum</taxon>
    </lineage>
</organism>
<name>A0ABQ5BT33_9ASTR</name>